<name>A0A8J6LFJ8_TENMO</name>
<reference evidence="2" key="1">
    <citation type="journal article" date="2020" name="J Insects Food Feed">
        <title>The yellow mealworm (Tenebrio molitor) genome: a resource for the emerging insects as food and feed industry.</title>
        <authorList>
            <person name="Eriksson T."/>
            <person name="Andere A."/>
            <person name="Kelstrup H."/>
            <person name="Emery V."/>
            <person name="Picard C."/>
        </authorList>
    </citation>
    <scope>NUCLEOTIDE SEQUENCE</scope>
    <source>
        <strain evidence="2">Stoneville</strain>
        <tissue evidence="2">Whole head</tissue>
    </source>
</reference>
<dbReference type="EMBL" id="JABDTM020027205">
    <property type="protein sequence ID" value="KAH0810876.1"/>
    <property type="molecule type" value="Genomic_DNA"/>
</dbReference>
<proteinExistence type="predicted"/>
<evidence type="ECO:0000313" key="3">
    <source>
        <dbReference type="Proteomes" id="UP000719412"/>
    </source>
</evidence>
<feature type="compositionally biased region" description="Polar residues" evidence="1">
    <location>
        <begin position="85"/>
        <end position="94"/>
    </location>
</feature>
<gene>
    <name evidence="2" type="ORF">GEV33_011914</name>
</gene>
<sequence>MEQVPQQCPPDKCLGAFGSVFVFFEYRMLPEKRFFAASPTIVSGDASFAENEPNKTDRQGLPQQVKNNRAEPSGILGNGDPTEPGINTSRDGFVSGSSAASFQGRVSSCTGDDARLTYPSNVTLTSDKCERSSVTVRPHAQHGTRHVYHANEHALETPYTEQRLSKTNKSTRYMPTGSHAFSRPVCLCLRRFDEHETLNARRSGSARRLPGPRTEHAAIPTPHHVYILGDNKWFRFVDGTTRRMNETGDGSVFRHVRVIYRPPTGQRSTGVWADDGHVPPFGAETAPGCAAGNAVLGPPSSRNGHAIIVHLIRRKFYLAALIHFDSRGRQIGNHGFGNCFSSKPVKGETSLSNVPAKMSPRIEGKTLFR</sequence>
<reference evidence="2" key="2">
    <citation type="submission" date="2021-08" db="EMBL/GenBank/DDBJ databases">
        <authorList>
            <person name="Eriksson T."/>
        </authorList>
    </citation>
    <scope>NUCLEOTIDE SEQUENCE</scope>
    <source>
        <strain evidence="2">Stoneville</strain>
        <tissue evidence="2">Whole head</tissue>
    </source>
</reference>
<evidence type="ECO:0000313" key="2">
    <source>
        <dbReference type="EMBL" id="KAH0810876.1"/>
    </source>
</evidence>
<evidence type="ECO:0000256" key="1">
    <source>
        <dbReference type="SAM" id="MobiDB-lite"/>
    </source>
</evidence>
<organism evidence="2 3">
    <name type="scientific">Tenebrio molitor</name>
    <name type="common">Yellow mealworm beetle</name>
    <dbReference type="NCBI Taxonomy" id="7067"/>
    <lineage>
        <taxon>Eukaryota</taxon>
        <taxon>Metazoa</taxon>
        <taxon>Ecdysozoa</taxon>
        <taxon>Arthropoda</taxon>
        <taxon>Hexapoda</taxon>
        <taxon>Insecta</taxon>
        <taxon>Pterygota</taxon>
        <taxon>Neoptera</taxon>
        <taxon>Endopterygota</taxon>
        <taxon>Coleoptera</taxon>
        <taxon>Polyphaga</taxon>
        <taxon>Cucujiformia</taxon>
        <taxon>Tenebrionidae</taxon>
        <taxon>Tenebrio</taxon>
    </lineage>
</organism>
<dbReference type="Proteomes" id="UP000719412">
    <property type="component" value="Unassembled WGS sequence"/>
</dbReference>
<keyword evidence="3" id="KW-1185">Reference proteome</keyword>
<accession>A0A8J6LFJ8</accession>
<protein>
    <submittedName>
        <fullName evidence="2">Uncharacterized protein</fullName>
    </submittedName>
</protein>
<comment type="caution">
    <text evidence="2">The sequence shown here is derived from an EMBL/GenBank/DDBJ whole genome shotgun (WGS) entry which is preliminary data.</text>
</comment>
<feature type="region of interest" description="Disordered" evidence="1">
    <location>
        <begin position="47"/>
        <end position="94"/>
    </location>
</feature>
<dbReference type="AlphaFoldDB" id="A0A8J6LFJ8"/>